<dbReference type="InterPro" id="IPR007331">
    <property type="entry name" value="Htaa"/>
</dbReference>
<comment type="caution">
    <text evidence="3">The sequence shown here is derived from an EMBL/GenBank/DDBJ whole genome shotgun (WGS) entry which is preliminary data.</text>
</comment>
<proteinExistence type="predicted"/>
<protein>
    <recommendedName>
        <fullName evidence="2">Htaa domain-containing protein</fullName>
    </recommendedName>
</protein>
<accession>L7LER9</accession>
<keyword evidence="1" id="KW-0732">Signal</keyword>
<evidence type="ECO:0000259" key="2">
    <source>
        <dbReference type="Pfam" id="PF04213"/>
    </source>
</evidence>
<organism evidence="3 4">
    <name type="scientific">Gordonia hirsuta DSM 44140 = NBRC 16056</name>
    <dbReference type="NCBI Taxonomy" id="1121927"/>
    <lineage>
        <taxon>Bacteria</taxon>
        <taxon>Bacillati</taxon>
        <taxon>Actinomycetota</taxon>
        <taxon>Actinomycetes</taxon>
        <taxon>Mycobacteriales</taxon>
        <taxon>Gordoniaceae</taxon>
        <taxon>Gordonia</taxon>
    </lineage>
</organism>
<evidence type="ECO:0000313" key="4">
    <source>
        <dbReference type="Proteomes" id="UP000053405"/>
    </source>
</evidence>
<dbReference type="Pfam" id="PF04213">
    <property type="entry name" value="HtaA"/>
    <property type="match status" value="1"/>
</dbReference>
<evidence type="ECO:0000256" key="1">
    <source>
        <dbReference type="SAM" id="SignalP"/>
    </source>
</evidence>
<dbReference type="AlphaFoldDB" id="L7LER9"/>
<dbReference type="RefSeq" id="WP_005942967.1">
    <property type="nucleotide sequence ID" value="NZ_ATVK01000022.1"/>
</dbReference>
<feature type="domain" description="Htaa" evidence="2">
    <location>
        <begin position="211"/>
        <end position="337"/>
    </location>
</feature>
<gene>
    <name evidence="3" type="ORF">GOHSU_43_00060</name>
</gene>
<dbReference type="EMBL" id="BANT01000043">
    <property type="protein sequence ID" value="GAC58562.1"/>
    <property type="molecule type" value="Genomic_DNA"/>
</dbReference>
<keyword evidence="4" id="KW-1185">Reference proteome</keyword>
<feature type="signal peptide" evidence="1">
    <location>
        <begin position="1"/>
        <end position="24"/>
    </location>
</feature>
<dbReference type="eggNOG" id="ENOG5030J89">
    <property type="taxonomic scope" value="Bacteria"/>
</dbReference>
<evidence type="ECO:0000313" key="3">
    <source>
        <dbReference type="EMBL" id="GAC58562.1"/>
    </source>
</evidence>
<dbReference type="OrthoDB" id="7210788at2"/>
<reference evidence="3 4" key="1">
    <citation type="submission" date="2012-12" db="EMBL/GenBank/DDBJ databases">
        <title>Whole genome shotgun sequence of Gordonia hirsuta NBRC 16056.</title>
        <authorList>
            <person name="Isaki-Nakamura S."/>
            <person name="Hosoyama A."/>
            <person name="Tsuchikane K."/>
            <person name="Katsumata H."/>
            <person name="Baba S."/>
            <person name="Yamazaki S."/>
            <person name="Fujita N."/>
        </authorList>
    </citation>
    <scope>NUCLEOTIDE SEQUENCE [LARGE SCALE GENOMIC DNA]</scope>
    <source>
        <strain evidence="3 4">NBRC 16056</strain>
    </source>
</reference>
<feature type="chain" id="PRO_5003980029" description="Htaa domain-containing protein" evidence="1">
    <location>
        <begin position="25"/>
        <end position="361"/>
    </location>
</feature>
<dbReference type="STRING" id="1121927.GOHSU_43_00060"/>
<name>L7LER9_9ACTN</name>
<sequence length="361" mass="38454">MKFVRFVVISLLAMCTAVAGAALAAPVQAAPFTPVIQVFLADGVTPVGQTQMHPGDVVVVKGTGFDPNANREGGLPVPVPPGVPHGTFVTFGKFDQNWRPSKGAPESARTTDRSQTKWAISHDALNQVPNVPFDMRRTVRVGSVPLNKNGTFTAKITLTTPKDAPANGRWGIYTFGGADAINAAQERYVPINYSTEPGPNTPKPAVRNIVWGYSPNFYSTFAKSTQGAVVGRDGASVKDGKLGYELAANTVQNGKGELRYKGSIVAYTKFHLYEIALVDPIIRVNGAKAVLSLKTSTTDQNGTDVLRRIDVADLTLTRAQLQRLNNGQDVLGVPATFRSGVTPPLLGALSLSQASPVNILF</sequence>
<dbReference type="Proteomes" id="UP000053405">
    <property type="component" value="Unassembled WGS sequence"/>
</dbReference>